<dbReference type="Proteomes" id="UP000179279">
    <property type="component" value="Unassembled WGS sequence"/>
</dbReference>
<evidence type="ECO:0000259" key="2">
    <source>
        <dbReference type="PROSITE" id="PS50164"/>
    </source>
</evidence>
<dbReference type="Gene3D" id="3.40.1440.10">
    <property type="entry name" value="GIY-YIG endonuclease"/>
    <property type="match status" value="1"/>
</dbReference>
<name>A0A1G1X027_9BACT</name>
<dbReference type="InterPro" id="IPR000305">
    <property type="entry name" value="GIY-YIG_endonuc"/>
</dbReference>
<comment type="caution">
    <text evidence="3">The sequence shown here is derived from an EMBL/GenBank/DDBJ whole genome shotgun (WGS) entry which is preliminary data.</text>
</comment>
<dbReference type="Pfam" id="PF01541">
    <property type="entry name" value="GIY-YIG"/>
    <property type="match status" value="1"/>
</dbReference>
<protein>
    <recommendedName>
        <fullName evidence="2">GIY-YIG domain-containing protein</fullName>
    </recommendedName>
</protein>
<dbReference type="SUPFAM" id="SSF82771">
    <property type="entry name" value="GIY-YIG endonuclease"/>
    <property type="match status" value="1"/>
</dbReference>
<reference evidence="3 4" key="1">
    <citation type="journal article" date="2016" name="Nat. Commun.">
        <title>Thousands of microbial genomes shed light on interconnected biogeochemical processes in an aquifer system.</title>
        <authorList>
            <person name="Anantharaman K."/>
            <person name="Brown C.T."/>
            <person name="Hug L.A."/>
            <person name="Sharon I."/>
            <person name="Castelle C.J."/>
            <person name="Probst A.J."/>
            <person name="Thomas B.C."/>
            <person name="Singh A."/>
            <person name="Wilkins M.J."/>
            <person name="Karaoz U."/>
            <person name="Brodie E.L."/>
            <person name="Williams K.H."/>
            <person name="Hubbard S.S."/>
            <person name="Banfield J.F."/>
        </authorList>
    </citation>
    <scope>NUCLEOTIDE SEQUENCE [LARGE SCALE GENOMIC DNA]</scope>
</reference>
<dbReference type="PANTHER" id="PTHR34477">
    <property type="entry name" value="UPF0213 PROTEIN YHBQ"/>
    <property type="match status" value="1"/>
</dbReference>
<dbReference type="AlphaFoldDB" id="A0A1G1X027"/>
<proteinExistence type="inferred from homology"/>
<organism evidence="3 4">
    <name type="scientific">Candidatus Woykebacteria bacterium RIFCSPLOWO2_01_FULL_41_12</name>
    <dbReference type="NCBI Taxonomy" id="1802604"/>
    <lineage>
        <taxon>Bacteria</taxon>
        <taxon>Candidatus Woykeibacteriota</taxon>
    </lineage>
</organism>
<sequence>MYYVYVLRSRKNGKLYTGFSRNLKTRLDAHLGKRVYSTRRMENLELVFYEAFKVGKDAQRREKYLKTTKGKRALKLMLKDSLGALV</sequence>
<evidence type="ECO:0000256" key="1">
    <source>
        <dbReference type="ARBA" id="ARBA00007435"/>
    </source>
</evidence>
<dbReference type="InterPro" id="IPR035901">
    <property type="entry name" value="GIY-YIG_endonuc_sf"/>
</dbReference>
<accession>A0A1G1X027</accession>
<gene>
    <name evidence="3" type="ORF">A3A57_00660</name>
</gene>
<dbReference type="SMART" id="SM00465">
    <property type="entry name" value="GIYc"/>
    <property type="match status" value="1"/>
</dbReference>
<dbReference type="EMBL" id="MHDA01000008">
    <property type="protein sequence ID" value="OGY32727.1"/>
    <property type="molecule type" value="Genomic_DNA"/>
</dbReference>
<feature type="domain" description="GIY-YIG" evidence="2">
    <location>
        <begin position="1"/>
        <end position="77"/>
    </location>
</feature>
<dbReference type="PANTHER" id="PTHR34477:SF1">
    <property type="entry name" value="UPF0213 PROTEIN YHBQ"/>
    <property type="match status" value="1"/>
</dbReference>
<comment type="similarity">
    <text evidence="1">Belongs to the UPF0213 family.</text>
</comment>
<evidence type="ECO:0000313" key="3">
    <source>
        <dbReference type="EMBL" id="OGY32727.1"/>
    </source>
</evidence>
<dbReference type="PROSITE" id="PS50164">
    <property type="entry name" value="GIY_YIG"/>
    <property type="match status" value="1"/>
</dbReference>
<evidence type="ECO:0000313" key="4">
    <source>
        <dbReference type="Proteomes" id="UP000179279"/>
    </source>
</evidence>
<dbReference type="InterPro" id="IPR050190">
    <property type="entry name" value="UPF0213_domain"/>
</dbReference>